<dbReference type="Gene3D" id="1.20.1110.10">
    <property type="entry name" value="Calcium-transporting ATPase, transmembrane domain"/>
    <property type="match status" value="2"/>
</dbReference>
<proteinExistence type="inferred from homology"/>
<feature type="transmembrane region" description="Helical" evidence="9">
    <location>
        <begin position="852"/>
        <end position="873"/>
    </location>
</feature>
<dbReference type="InterPro" id="IPR059000">
    <property type="entry name" value="ATPase_P-type_domA"/>
</dbReference>
<keyword evidence="8 9" id="KW-0472">Membrane</keyword>
<dbReference type="InterPro" id="IPR044492">
    <property type="entry name" value="P_typ_ATPase_HD_dom"/>
</dbReference>
<dbReference type="EMBL" id="MHSR01000025">
    <property type="protein sequence ID" value="OHA45908.1"/>
    <property type="molecule type" value="Genomic_DNA"/>
</dbReference>
<feature type="transmembrane region" description="Helical" evidence="9">
    <location>
        <begin position="813"/>
        <end position="832"/>
    </location>
</feature>
<feature type="domain" description="Cation-transporting P-type ATPase N-terminal" evidence="10">
    <location>
        <begin position="7"/>
        <end position="80"/>
    </location>
</feature>
<dbReference type="SUPFAM" id="SSF81665">
    <property type="entry name" value="Calcium ATPase, transmembrane domain M"/>
    <property type="match status" value="1"/>
</dbReference>
<dbReference type="PANTHER" id="PTHR43294:SF20">
    <property type="entry name" value="P-TYPE ATPASE"/>
    <property type="match status" value="1"/>
</dbReference>
<comment type="caution">
    <text evidence="11">The sequence shown here is derived from an EMBL/GenBank/DDBJ whole genome shotgun (WGS) entry which is preliminary data.</text>
</comment>
<dbReference type="GO" id="GO:1902600">
    <property type="term" value="P:proton transmembrane transport"/>
    <property type="evidence" value="ECO:0007669"/>
    <property type="project" value="TreeGrafter"/>
</dbReference>
<feature type="transmembrane region" description="Helical" evidence="9">
    <location>
        <begin position="60"/>
        <end position="78"/>
    </location>
</feature>
<name>A0A1G2PC49_9BACT</name>
<feature type="transmembrane region" description="Helical" evidence="9">
    <location>
        <begin position="274"/>
        <end position="299"/>
    </location>
</feature>
<dbReference type="SUPFAM" id="SSF81653">
    <property type="entry name" value="Calcium ATPase, transduction domain A"/>
    <property type="match status" value="1"/>
</dbReference>
<dbReference type="InterPro" id="IPR023298">
    <property type="entry name" value="ATPase_P-typ_TM_dom_sf"/>
</dbReference>
<dbReference type="Pfam" id="PF00690">
    <property type="entry name" value="Cation_ATPase_N"/>
    <property type="match status" value="1"/>
</dbReference>
<dbReference type="InterPro" id="IPR004014">
    <property type="entry name" value="ATPase_P-typ_cation-transptr_N"/>
</dbReference>
<dbReference type="GO" id="GO:0016887">
    <property type="term" value="F:ATP hydrolysis activity"/>
    <property type="evidence" value="ECO:0007669"/>
    <property type="project" value="InterPro"/>
</dbReference>
<feature type="transmembrane region" description="Helical" evidence="9">
    <location>
        <begin position="84"/>
        <end position="103"/>
    </location>
</feature>
<keyword evidence="3 9" id="KW-0812">Transmembrane</keyword>
<dbReference type="GO" id="GO:0036376">
    <property type="term" value="P:sodium ion export across plasma membrane"/>
    <property type="evidence" value="ECO:0007669"/>
    <property type="project" value="TreeGrafter"/>
</dbReference>
<dbReference type="PANTHER" id="PTHR43294">
    <property type="entry name" value="SODIUM/POTASSIUM-TRANSPORTING ATPASE SUBUNIT ALPHA"/>
    <property type="match status" value="1"/>
</dbReference>
<evidence type="ECO:0000256" key="1">
    <source>
        <dbReference type="ARBA" id="ARBA00004141"/>
    </source>
</evidence>
<dbReference type="Gene3D" id="3.40.50.1000">
    <property type="entry name" value="HAD superfamily/HAD-like"/>
    <property type="match status" value="2"/>
</dbReference>
<gene>
    <name evidence="11" type="ORF">A2828_01395</name>
</gene>
<keyword evidence="7 9" id="KW-1133">Transmembrane helix</keyword>
<dbReference type="SMART" id="SM00831">
    <property type="entry name" value="Cation_ATPase_N"/>
    <property type="match status" value="1"/>
</dbReference>
<dbReference type="Pfam" id="PF08282">
    <property type="entry name" value="Hydrolase_3"/>
    <property type="match status" value="1"/>
</dbReference>
<dbReference type="GO" id="GO:0005886">
    <property type="term" value="C:plasma membrane"/>
    <property type="evidence" value="ECO:0007669"/>
    <property type="project" value="TreeGrafter"/>
</dbReference>
<dbReference type="GO" id="GO:0030007">
    <property type="term" value="P:intracellular potassium ion homeostasis"/>
    <property type="evidence" value="ECO:0007669"/>
    <property type="project" value="TreeGrafter"/>
</dbReference>
<dbReference type="Proteomes" id="UP000178869">
    <property type="component" value="Unassembled WGS sequence"/>
</dbReference>
<dbReference type="Pfam" id="PF00689">
    <property type="entry name" value="Cation_ATPase_C"/>
    <property type="match status" value="1"/>
</dbReference>
<evidence type="ECO:0000256" key="4">
    <source>
        <dbReference type="ARBA" id="ARBA00022741"/>
    </source>
</evidence>
<sequence>MSIYAKPWHILPEREVLTQLKTKRAGIDNTEAAKRLKEFGPNTLPEGARHTIVGFLWEQFENPFVVILLIAAGITLWLKDPLDSLVILIALFVNVFFGFFQELKSERTIEALKALVKYDAPIIREGSLIMIPADQVVPGDILILRAGERVLADARVIEADMLEISEALLTGETLPIKKSSEVIAEGASVPDRTNMVYAGTIVNRGDGLSVVVATGINTQAGGIAQSLVELEEGLTPLQKRLQHLANFVTVGIIGIASAIFIIGLSTAIPPVKIFATAVAIAVAAIPAELVVAVTIILTVGMRRLLERKALIRKLVAAETLGSVTALCVDKTGTLTEGQMQVVDFIVEGGEPTRDMLLRAGIFCNEAQIEPGGKILGETTDVALLHAAREAGHGDIISMRKDRTLDILPFESLNRYMAALVIEEEGTTIYVKGAAEILLPSASFFMHKDLNIPMLDADRERLMQKHDESSGQGYRLIALGYRRFKVDGAPLHLEDINNPLEELILIGFAVIEDPLRLSTKDALVDMERAGVKVSILTGDHILTAQNVAAKLGIFEKGERVISGTELESMPDEIFAQQVSNVGLYARVLPHQKLKIVSALQAQGEVVAMTGDGINDAPALKKADIGIAVGGAADVAKEASDIILLDSNFETIVEAIKEGRVIFDNIRKATLFLFIDSVGEIILVGGYLLLSIFGVVPTGILPLLAAQILWINLAEDSLPNFALAFEKGEHDVMSRPPTPRDMPIVNLQALALMLGVSIATSVLLLGIFIWMQGSIPLDEARTIVFAASGIDSLFYILSIRKLSVPIWKSKPWENPWMPTAILAGLGLMFSAIYLPPLQAILQTVPLSFGDLGIVAIYVAFGVLLFEMIKIILGLLDEKERKQLKIYEVDKA</sequence>
<reference evidence="11 12" key="1">
    <citation type="journal article" date="2016" name="Nat. Commun.">
        <title>Thousands of microbial genomes shed light on interconnected biogeochemical processes in an aquifer system.</title>
        <authorList>
            <person name="Anantharaman K."/>
            <person name="Brown C.T."/>
            <person name="Hug L.A."/>
            <person name="Sharon I."/>
            <person name="Castelle C.J."/>
            <person name="Probst A.J."/>
            <person name="Thomas B.C."/>
            <person name="Singh A."/>
            <person name="Wilkins M.J."/>
            <person name="Karaoz U."/>
            <person name="Brodie E.L."/>
            <person name="Williams K.H."/>
            <person name="Hubbard S.S."/>
            <person name="Banfield J.F."/>
        </authorList>
    </citation>
    <scope>NUCLEOTIDE SEQUENCE [LARGE SCALE GENOMIC DNA]</scope>
</reference>
<dbReference type="SFLD" id="SFLDG00002">
    <property type="entry name" value="C1.7:_P-type_atpase_like"/>
    <property type="match status" value="1"/>
</dbReference>
<dbReference type="GO" id="GO:0006883">
    <property type="term" value="P:intracellular sodium ion homeostasis"/>
    <property type="evidence" value="ECO:0007669"/>
    <property type="project" value="TreeGrafter"/>
</dbReference>
<dbReference type="InterPro" id="IPR050510">
    <property type="entry name" value="Cation_transp_ATPase_P-type"/>
</dbReference>
<evidence type="ECO:0000259" key="10">
    <source>
        <dbReference type="SMART" id="SM00831"/>
    </source>
</evidence>
<dbReference type="Pfam" id="PF00122">
    <property type="entry name" value="E1-E2_ATPase"/>
    <property type="match status" value="1"/>
</dbReference>
<organism evidence="11 12">
    <name type="scientific">Candidatus Terrybacteria bacterium RIFCSPHIGHO2_01_FULL_43_35</name>
    <dbReference type="NCBI Taxonomy" id="1802361"/>
    <lineage>
        <taxon>Bacteria</taxon>
        <taxon>Candidatus Terryibacteriota</taxon>
    </lineage>
</organism>
<feature type="transmembrane region" description="Helical" evidence="9">
    <location>
        <begin position="244"/>
        <end position="268"/>
    </location>
</feature>
<keyword evidence="5" id="KW-0067">ATP-binding</keyword>
<protein>
    <recommendedName>
        <fullName evidence="10">Cation-transporting P-type ATPase N-terminal domain-containing protein</fullName>
    </recommendedName>
</protein>
<dbReference type="GO" id="GO:1990573">
    <property type="term" value="P:potassium ion import across plasma membrane"/>
    <property type="evidence" value="ECO:0007669"/>
    <property type="project" value="TreeGrafter"/>
</dbReference>
<feature type="transmembrane region" description="Helical" evidence="9">
    <location>
        <begin position="747"/>
        <end position="769"/>
    </location>
</feature>
<feature type="transmembrane region" description="Helical" evidence="9">
    <location>
        <begin position="667"/>
        <end position="687"/>
    </location>
</feature>
<evidence type="ECO:0000256" key="3">
    <source>
        <dbReference type="ARBA" id="ARBA00022692"/>
    </source>
</evidence>
<feature type="transmembrane region" description="Helical" evidence="9">
    <location>
        <begin position="693"/>
        <end position="711"/>
    </location>
</feature>
<dbReference type="PRINTS" id="PR00120">
    <property type="entry name" value="HATPASE"/>
</dbReference>
<evidence type="ECO:0000256" key="6">
    <source>
        <dbReference type="ARBA" id="ARBA00022967"/>
    </source>
</evidence>
<evidence type="ECO:0000256" key="5">
    <source>
        <dbReference type="ARBA" id="ARBA00022840"/>
    </source>
</evidence>
<dbReference type="AlphaFoldDB" id="A0A1G2PC49"/>
<evidence type="ECO:0000313" key="11">
    <source>
        <dbReference type="EMBL" id="OHA45908.1"/>
    </source>
</evidence>
<keyword evidence="4" id="KW-0547">Nucleotide-binding</keyword>
<dbReference type="InterPro" id="IPR023299">
    <property type="entry name" value="ATPase_P-typ_cyto_dom_N"/>
</dbReference>
<evidence type="ECO:0000256" key="7">
    <source>
        <dbReference type="ARBA" id="ARBA00022989"/>
    </source>
</evidence>
<dbReference type="Pfam" id="PF13246">
    <property type="entry name" value="Cation_ATPase"/>
    <property type="match status" value="1"/>
</dbReference>
<keyword evidence="6" id="KW-1278">Translocase</keyword>
<dbReference type="Gene3D" id="3.40.1110.10">
    <property type="entry name" value="Calcium-transporting ATPase, cytoplasmic domain N"/>
    <property type="match status" value="2"/>
</dbReference>
<dbReference type="SFLD" id="SFLDF00027">
    <property type="entry name" value="p-type_atpase"/>
    <property type="match status" value="1"/>
</dbReference>
<comment type="similarity">
    <text evidence="2">Belongs to the cation transport ATPase (P-type) (TC 3.A.3) family. Type IIA subfamily.</text>
</comment>
<evidence type="ECO:0000256" key="9">
    <source>
        <dbReference type="SAM" id="Phobius"/>
    </source>
</evidence>
<dbReference type="GO" id="GO:0005391">
    <property type="term" value="F:P-type sodium:potassium-exchanging transporter activity"/>
    <property type="evidence" value="ECO:0007669"/>
    <property type="project" value="TreeGrafter"/>
</dbReference>
<dbReference type="InterPro" id="IPR008250">
    <property type="entry name" value="ATPase_P-typ_transduc_dom_A_sf"/>
</dbReference>
<evidence type="ECO:0000256" key="2">
    <source>
        <dbReference type="ARBA" id="ARBA00005675"/>
    </source>
</evidence>
<dbReference type="InterPro" id="IPR001757">
    <property type="entry name" value="P_typ_ATPase"/>
</dbReference>
<comment type="subcellular location">
    <subcellularLocation>
        <location evidence="1">Membrane</location>
        <topology evidence="1">Multi-pass membrane protein</topology>
    </subcellularLocation>
</comment>
<dbReference type="Gene3D" id="2.70.150.10">
    <property type="entry name" value="Calcium-transporting ATPase, cytoplasmic transduction domain A"/>
    <property type="match status" value="1"/>
</dbReference>
<dbReference type="NCBIfam" id="TIGR01494">
    <property type="entry name" value="ATPase_P-type"/>
    <property type="match status" value="2"/>
</dbReference>
<dbReference type="PROSITE" id="PS00154">
    <property type="entry name" value="ATPASE_E1_E2"/>
    <property type="match status" value="1"/>
</dbReference>
<evidence type="ECO:0000313" key="12">
    <source>
        <dbReference type="Proteomes" id="UP000178869"/>
    </source>
</evidence>
<dbReference type="SUPFAM" id="SSF56784">
    <property type="entry name" value="HAD-like"/>
    <property type="match status" value="1"/>
</dbReference>
<dbReference type="InterPro" id="IPR023214">
    <property type="entry name" value="HAD_sf"/>
</dbReference>
<dbReference type="SFLD" id="SFLDS00003">
    <property type="entry name" value="Haloacid_Dehalogenase"/>
    <property type="match status" value="1"/>
</dbReference>
<accession>A0A1G2PC49</accession>
<dbReference type="PRINTS" id="PR00119">
    <property type="entry name" value="CATATPASE"/>
</dbReference>
<dbReference type="GO" id="GO:0005524">
    <property type="term" value="F:ATP binding"/>
    <property type="evidence" value="ECO:0007669"/>
    <property type="project" value="UniProtKB-KW"/>
</dbReference>
<evidence type="ECO:0000256" key="8">
    <source>
        <dbReference type="ARBA" id="ARBA00023136"/>
    </source>
</evidence>
<feature type="transmembrane region" description="Helical" evidence="9">
    <location>
        <begin position="781"/>
        <end position="801"/>
    </location>
</feature>
<dbReference type="InterPro" id="IPR018303">
    <property type="entry name" value="ATPase_P-typ_P_site"/>
</dbReference>
<dbReference type="InterPro" id="IPR036412">
    <property type="entry name" value="HAD-like_sf"/>
</dbReference>
<dbReference type="InterPro" id="IPR006068">
    <property type="entry name" value="ATPase_P-typ_cation-transptr_C"/>
</dbReference>
<dbReference type="SUPFAM" id="SSF81660">
    <property type="entry name" value="Metal cation-transporting ATPase, ATP-binding domain N"/>
    <property type="match status" value="1"/>
</dbReference>